<evidence type="ECO:0000313" key="3">
    <source>
        <dbReference type="Proteomes" id="UP000196573"/>
    </source>
</evidence>
<accession>A0A1X7ARC5</accession>
<evidence type="ECO:0000313" key="2">
    <source>
        <dbReference type="EMBL" id="SMA50864.1"/>
    </source>
</evidence>
<keyword evidence="1" id="KW-0732">Signal</keyword>
<organism evidence="2 3">
    <name type="scientific">Parendozoicomonas haliclonae</name>
    <dbReference type="NCBI Taxonomy" id="1960125"/>
    <lineage>
        <taxon>Bacteria</taxon>
        <taxon>Pseudomonadati</taxon>
        <taxon>Pseudomonadota</taxon>
        <taxon>Gammaproteobacteria</taxon>
        <taxon>Oceanospirillales</taxon>
        <taxon>Endozoicomonadaceae</taxon>
        <taxon>Parendozoicomonas</taxon>
    </lineage>
</organism>
<dbReference type="AlphaFoldDB" id="A0A1X7ARC5"/>
<name>A0A1X7ARC5_9GAMM</name>
<proteinExistence type="predicted"/>
<dbReference type="RefSeq" id="WP_087113305.1">
    <property type="nucleotide sequence ID" value="NZ_CBCSCN010000020.1"/>
</dbReference>
<feature type="chain" id="PRO_5010853171" description="DUF1302 domain-containing protein" evidence="1">
    <location>
        <begin position="23"/>
        <end position="670"/>
    </location>
</feature>
<reference evidence="2 3" key="1">
    <citation type="submission" date="2017-03" db="EMBL/GenBank/DDBJ databases">
        <authorList>
            <person name="Afonso C.L."/>
            <person name="Miller P.J."/>
            <person name="Scott M.A."/>
            <person name="Spackman E."/>
            <person name="Goraichik I."/>
            <person name="Dimitrov K.M."/>
            <person name="Suarez D.L."/>
            <person name="Swayne D.E."/>
        </authorList>
    </citation>
    <scope>NUCLEOTIDE SEQUENCE [LARGE SCALE GENOMIC DNA]</scope>
    <source>
        <strain evidence="2">SB41UT1</strain>
    </source>
</reference>
<feature type="signal peptide" evidence="1">
    <location>
        <begin position="1"/>
        <end position="22"/>
    </location>
</feature>
<dbReference type="InterPro" id="IPR010727">
    <property type="entry name" value="DUF1302"/>
</dbReference>
<protein>
    <recommendedName>
        <fullName evidence="4">DUF1302 domain-containing protein</fullName>
    </recommendedName>
</protein>
<evidence type="ECO:0008006" key="4">
    <source>
        <dbReference type="Google" id="ProtNLM"/>
    </source>
</evidence>
<dbReference type="OrthoDB" id="7000272at2"/>
<sequence>MIKNLGRNLGAGLLAASFAHTAAATQKFSLTDEIDGTLDTSLSWGTLWRMNDPKLKGDDPENENDSRRAFDKGLVSNVFRISSELELSYRDFGAYVRGTAFYDSVLMDGENKWSKWNSKQIAAGEPDQTGTYPYGKTWADDVKDLQGKGVEIQDAFVYGSWFFENDMVLDARFGKQVINWGEGLFYVDGINTTNAFNVASGSLPGSQIKDFLIPQTALSFDLGITNNLSMGAYYQFDWEATVLPGRGTFYNDTDIFVDGADFGYNKIPDDLMGLEAGWQGATGGALGSLYSQAGIRDRGDYFIVATTDGKVNASDSGQWGVNFKYLVEEWNDTEFGLYFIRYNSHFPYIEATLSPESVLAAQQRIGDWTNDGTTGPDNVDFMYNFLQGVAQQQLVAQGLPVTPETMAMVQAEVAGTLAGAGAISSGADARRIYPEGIRMYGLSFSTVVGSTSVAGELTYRPNMPIWVDDPDNILNSISNGMGSILSGNDCVAASQATGQLACITKEWHKNYERVELWTGSVNFIHSFGPVRQIGLDQLEMVGEMAFEQISGMKDYDRYVSTKSDPWTDNGAAGFPAHKASDRLDRFAWGYTLSVGGQIHNVLPGLNLYPGVSYKRSVSGNSHLTGSFKSGDESASFSLGAGYKDFGMGLTYNPDFGGKKDFLSVTASYSF</sequence>
<keyword evidence="3" id="KW-1185">Reference proteome</keyword>
<dbReference type="EMBL" id="FWPT01000018">
    <property type="protein sequence ID" value="SMA50864.1"/>
    <property type="molecule type" value="Genomic_DNA"/>
</dbReference>
<evidence type="ECO:0000256" key="1">
    <source>
        <dbReference type="SAM" id="SignalP"/>
    </source>
</evidence>
<dbReference type="Pfam" id="PF06980">
    <property type="entry name" value="DUF1302"/>
    <property type="match status" value="1"/>
</dbReference>
<dbReference type="Proteomes" id="UP000196573">
    <property type="component" value="Unassembled WGS sequence"/>
</dbReference>
<gene>
    <name evidence="2" type="ORF">EHSB41UT_04682</name>
</gene>